<dbReference type="Proteomes" id="UP000679126">
    <property type="component" value="Unassembled WGS sequence"/>
</dbReference>
<organism evidence="3 4">
    <name type="scientific">Chitinophaga chungangae</name>
    <dbReference type="NCBI Taxonomy" id="2821488"/>
    <lineage>
        <taxon>Bacteria</taxon>
        <taxon>Pseudomonadati</taxon>
        <taxon>Bacteroidota</taxon>
        <taxon>Chitinophagia</taxon>
        <taxon>Chitinophagales</taxon>
        <taxon>Chitinophagaceae</taxon>
        <taxon>Chitinophaga</taxon>
    </lineage>
</organism>
<sequence>MKKLLLFLLAAFPVLMACAQNKTEKTITGQVVSATDQLPVPGARVVFAGTRFTAVTDSAGSFSFKSKMDSVTIHVLFIGYMPLQQRVSMNASNIRMELRETQEALKDVVVAGYGKPKKDKTVSEKDFKFPPLANDAEVKMEEVVAAGVVSPPPGAVYCFVEAPNTNEFSSISENKFHTVQNEPLSTFSADVDRASYTIVRRALANGELPYAEAVRVEELINYFDYNYAPPQDQHPVAIHTDLAVCPWNKSHQLVRIGIQGKRIPTGNLPPSNLVFLLDVSGSMDEENKLPLVKQAFKLLVQQLRPQDRVSIVVYAGAAGTVLPSTPGNQKSRIIAALNKLEAGGSTAGGEGIQLAYRIARQHFISEGNNRVILATDGDFNVGISSDRELEKLVEKEKQHGVFLSVLGFGMGNYKDNHLETLADKGNGNYAYIDDYEEARRTFATEFGGTLFTIAKDVKLQVEFNPAQVKGYRLIGYENRMLNKEDFNDDKKDAGDMGSGHTVTALYEIVPAGAKMPEGGSVDPLKYQRNTPPPAPLAPNREVLTVKLRYKTPQGNKSMLLQQVLQPGAKDISACPADFRLAASVAQFGMLLRNSPHAGKSRYEDAIGLAVSAKGEDPEGYRAEYIQLLKKAKAISESVAKED</sequence>
<dbReference type="InterPro" id="IPR021908">
    <property type="entry name" value="YfbK_C"/>
</dbReference>
<dbReference type="SUPFAM" id="SSF49464">
    <property type="entry name" value="Carboxypeptidase regulatory domain-like"/>
    <property type="match status" value="1"/>
</dbReference>
<dbReference type="PROSITE" id="PS50234">
    <property type="entry name" value="VWFA"/>
    <property type="match status" value="1"/>
</dbReference>
<feature type="signal peptide" evidence="1">
    <location>
        <begin position="1"/>
        <end position="19"/>
    </location>
</feature>
<name>A0ABS3YFG6_9BACT</name>
<dbReference type="Pfam" id="PF12450">
    <property type="entry name" value="vWF_A"/>
    <property type="match status" value="1"/>
</dbReference>
<dbReference type="SUPFAM" id="SSF53300">
    <property type="entry name" value="vWA-like"/>
    <property type="match status" value="1"/>
</dbReference>
<dbReference type="SMART" id="SM00327">
    <property type="entry name" value="VWA"/>
    <property type="match status" value="1"/>
</dbReference>
<dbReference type="Gene3D" id="3.40.50.410">
    <property type="entry name" value="von Willebrand factor, type A domain"/>
    <property type="match status" value="1"/>
</dbReference>
<dbReference type="InterPro" id="IPR008969">
    <property type="entry name" value="CarboxyPept-like_regulatory"/>
</dbReference>
<accession>A0ABS3YFG6</accession>
<dbReference type="Pfam" id="PF00092">
    <property type="entry name" value="VWA"/>
    <property type="match status" value="1"/>
</dbReference>
<reference evidence="4" key="1">
    <citation type="submission" date="2021-03" db="EMBL/GenBank/DDBJ databases">
        <title>Assistant Professor.</title>
        <authorList>
            <person name="Huq M.A."/>
        </authorList>
    </citation>
    <scope>NUCLEOTIDE SEQUENCE [LARGE SCALE GENOMIC DNA]</scope>
    <source>
        <strain evidence="4">MAH-28</strain>
    </source>
</reference>
<dbReference type="PANTHER" id="PTHR10579">
    <property type="entry name" value="CALCIUM-ACTIVATED CHLORIDE CHANNEL REGULATOR"/>
    <property type="match status" value="1"/>
</dbReference>
<dbReference type="CDD" id="cd01465">
    <property type="entry name" value="vWA_subgroup"/>
    <property type="match status" value="1"/>
</dbReference>
<protein>
    <submittedName>
        <fullName evidence="3">von Willebrand factor type A domain-containing protein</fullName>
    </submittedName>
</protein>
<proteinExistence type="predicted"/>
<keyword evidence="1" id="KW-0732">Signal</keyword>
<dbReference type="PANTHER" id="PTHR10579:SF43">
    <property type="entry name" value="ZINC FINGER (C3HC4-TYPE RING FINGER) FAMILY PROTEIN"/>
    <property type="match status" value="1"/>
</dbReference>
<dbReference type="InterPro" id="IPR022156">
    <property type="entry name" value="Uncharacterised_YfbK_N"/>
</dbReference>
<gene>
    <name evidence="3" type="ORF">J7I43_14425</name>
</gene>
<dbReference type="InterPro" id="IPR036465">
    <property type="entry name" value="vWFA_dom_sf"/>
</dbReference>
<dbReference type="InterPro" id="IPR051266">
    <property type="entry name" value="CLCR"/>
</dbReference>
<dbReference type="PROSITE" id="PS51257">
    <property type="entry name" value="PROKAR_LIPOPROTEIN"/>
    <property type="match status" value="1"/>
</dbReference>
<dbReference type="EMBL" id="JAGHKP010000002">
    <property type="protein sequence ID" value="MBO9153420.1"/>
    <property type="molecule type" value="Genomic_DNA"/>
</dbReference>
<keyword evidence="4" id="KW-1185">Reference proteome</keyword>
<evidence type="ECO:0000313" key="3">
    <source>
        <dbReference type="EMBL" id="MBO9153420.1"/>
    </source>
</evidence>
<evidence type="ECO:0000259" key="2">
    <source>
        <dbReference type="PROSITE" id="PS50234"/>
    </source>
</evidence>
<feature type="domain" description="VWFA" evidence="2">
    <location>
        <begin position="272"/>
        <end position="446"/>
    </location>
</feature>
<dbReference type="InterPro" id="IPR002035">
    <property type="entry name" value="VWF_A"/>
</dbReference>
<feature type="chain" id="PRO_5047408210" evidence="1">
    <location>
        <begin position="20"/>
        <end position="642"/>
    </location>
</feature>
<comment type="caution">
    <text evidence="3">The sequence shown here is derived from an EMBL/GenBank/DDBJ whole genome shotgun (WGS) entry which is preliminary data.</text>
</comment>
<dbReference type="Pfam" id="PF12034">
    <property type="entry name" value="YfbK_C"/>
    <property type="match status" value="1"/>
</dbReference>
<evidence type="ECO:0000256" key="1">
    <source>
        <dbReference type="SAM" id="SignalP"/>
    </source>
</evidence>
<dbReference type="Pfam" id="PF13715">
    <property type="entry name" value="CarbopepD_reg_2"/>
    <property type="match status" value="1"/>
</dbReference>
<evidence type="ECO:0000313" key="4">
    <source>
        <dbReference type="Proteomes" id="UP000679126"/>
    </source>
</evidence>
<dbReference type="RefSeq" id="WP_209146384.1">
    <property type="nucleotide sequence ID" value="NZ_JAGHKP010000002.1"/>
</dbReference>
<dbReference type="Gene3D" id="2.60.40.1120">
    <property type="entry name" value="Carboxypeptidase-like, regulatory domain"/>
    <property type="match status" value="1"/>
</dbReference>